<feature type="compositionally biased region" description="Basic and acidic residues" evidence="1">
    <location>
        <begin position="52"/>
        <end position="64"/>
    </location>
</feature>
<feature type="compositionally biased region" description="Pro residues" evidence="1">
    <location>
        <begin position="1"/>
        <end position="12"/>
    </location>
</feature>
<protein>
    <submittedName>
        <fullName evidence="2">Uncharacterized protein</fullName>
    </submittedName>
</protein>
<organism evidence="2 3">
    <name type="scientific">Rhodotorula graminis (strain WP1)</name>
    <dbReference type="NCBI Taxonomy" id="578459"/>
    <lineage>
        <taxon>Eukaryota</taxon>
        <taxon>Fungi</taxon>
        <taxon>Dikarya</taxon>
        <taxon>Basidiomycota</taxon>
        <taxon>Pucciniomycotina</taxon>
        <taxon>Microbotryomycetes</taxon>
        <taxon>Sporidiobolales</taxon>
        <taxon>Sporidiobolaceae</taxon>
        <taxon>Rhodotorula</taxon>
    </lineage>
</organism>
<sequence>MQPPQPGYPPSPSLLSPSGRPAPPRTDDLPTYAQTQAASPSSQRFTRWGGWVDKRTQERQHPDPRPSSSSSSPNLDLTPRHHLEPHQDYLPTPCTTDDGTRPRSTSAASSSSGPRSTLRLSRSSLLDRLGSRFDHGIPDEPSCAVPLPTSHTHDDRLVLVGTANGLYLVDLAPVSASAPLTTSARSPADARTLCVWHGIGVHHLEVHVDVLESTARTAARMPAPTGCVVALVDVAHERQVRTWSLEALVNLATWRAMDEHSVPLELVPAHFSTSSSRSGHMHGHHHHGHHHASTSSTSSAATSPSTSSRRRPSFPFLHKTTHASPVKDAQVQPSSSSSPSSSPATSASASRLSLHPLDVGAAPASALGPPPPPSAPTSASSPSMAPQHLEQPLEWATSGARLVVPKSAGAVVACRLFRMPPPTAPSPSASPRSAGQWAGASSSDDDGESDSDGYDDAPGARRAHAERERRRVEAGRALLVVVGSARSVCVFELAVGSPGAGAGAGAGEGLGSGREGRIWTLTREFFAPSTPRFLDLVRTTSPPAPSPAPLRATTSRPSPTSYTPPRGPTYPPDLHLVLGTSHRVVLVSLATAAVHEVDVVAPSMSDTSPSTSTRRRAGSAASSRSELSPPQGSSALGHRKTPSRAAVAAATAALGLGELRKSLSALVGGTGSGGGGGGGARGGRAVPAGMDEGEVEGLVAGRRVDEERRGVREPDKGSERERARWTGCDVVALPGSGARSDRRSGRHTSSPTRTRSLVLLTRGSTSYLVPSLPCPAPLGAPDPPLGLDRSPSSPSSSFSAASPTGAGPADSLALDVRHAFHHALGPVRRVVALMPPALEGENEGEGRPVRLVVCAFAETGLAVQESGVVLASGLVAPLAVPGVAREALRRETGPERLGEELGAADEEEEDDPPPDAATLDFARATRFLCGLGRGGGAGSGSGAATGALFAVEGRGGWGLQRLAVAL</sequence>
<feature type="compositionally biased region" description="Acidic residues" evidence="1">
    <location>
        <begin position="443"/>
        <end position="455"/>
    </location>
</feature>
<accession>A0A194SDK4</accession>
<dbReference type="GeneID" id="28976110"/>
<feature type="compositionally biased region" description="Basic residues" evidence="1">
    <location>
        <begin position="279"/>
        <end position="292"/>
    </location>
</feature>
<feature type="region of interest" description="Disordered" evidence="1">
    <location>
        <begin position="536"/>
        <end position="569"/>
    </location>
</feature>
<proteinExistence type="predicted"/>
<dbReference type="OMA" id="PRICLYL"/>
<evidence type="ECO:0000313" key="3">
    <source>
        <dbReference type="Proteomes" id="UP000053890"/>
    </source>
</evidence>
<dbReference type="Proteomes" id="UP000053890">
    <property type="component" value="Unassembled WGS sequence"/>
</dbReference>
<feature type="compositionally biased region" description="Gly residues" evidence="1">
    <location>
        <begin position="670"/>
        <end position="682"/>
    </location>
</feature>
<feature type="compositionally biased region" description="Basic and acidic residues" evidence="1">
    <location>
        <begin position="890"/>
        <end position="899"/>
    </location>
</feature>
<feature type="region of interest" description="Disordered" evidence="1">
    <location>
        <begin position="670"/>
        <end position="759"/>
    </location>
</feature>
<feature type="compositionally biased region" description="Low complexity" evidence="1">
    <location>
        <begin position="549"/>
        <end position="564"/>
    </location>
</feature>
<dbReference type="EMBL" id="KQ474073">
    <property type="protein sequence ID" value="KPV78677.1"/>
    <property type="molecule type" value="Genomic_DNA"/>
</dbReference>
<feature type="compositionally biased region" description="Low complexity" evidence="1">
    <location>
        <begin position="603"/>
        <end position="630"/>
    </location>
</feature>
<evidence type="ECO:0000256" key="1">
    <source>
        <dbReference type="SAM" id="MobiDB-lite"/>
    </source>
</evidence>
<feature type="region of interest" description="Disordered" evidence="1">
    <location>
        <begin position="1"/>
        <end position="120"/>
    </location>
</feature>
<feature type="compositionally biased region" description="Low complexity" evidence="1">
    <location>
        <begin position="785"/>
        <end position="809"/>
    </location>
</feature>
<evidence type="ECO:0000313" key="2">
    <source>
        <dbReference type="EMBL" id="KPV78677.1"/>
    </source>
</evidence>
<feature type="compositionally biased region" description="Low complexity" evidence="1">
    <location>
        <begin position="102"/>
        <end position="120"/>
    </location>
</feature>
<name>A0A194SDK4_RHOGW</name>
<feature type="region of interest" description="Disordered" evidence="1">
    <location>
        <begin position="422"/>
        <end position="470"/>
    </location>
</feature>
<reference evidence="2 3" key="1">
    <citation type="journal article" date="2015" name="Front. Microbiol.">
        <title>Genome sequence of the plant growth promoting endophytic yeast Rhodotorula graminis WP1.</title>
        <authorList>
            <person name="Firrincieli A."/>
            <person name="Otillar R."/>
            <person name="Salamov A."/>
            <person name="Schmutz J."/>
            <person name="Khan Z."/>
            <person name="Redman R.S."/>
            <person name="Fleck N.D."/>
            <person name="Lindquist E."/>
            <person name="Grigoriev I.V."/>
            <person name="Doty S.L."/>
        </authorList>
    </citation>
    <scope>NUCLEOTIDE SEQUENCE [LARGE SCALE GENOMIC DNA]</scope>
    <source>
        <strain evidence="2 3">WP1</strain>
    </source>
</reference>
<feature type="compositionally biased region" description="Low complexity" evidence="1">
    <location>
        <begin position="426"/>
        <end position="442"/>
    </location>
</feature>
<feature type="compositionally biased region" description="Polar residues" evidence="1">
    <location>
        <begin position="32"/>
        <end position="45"/>
    </location>
</feature>
<feature type="compositionally biased region" description="Basic and acidic residues" evidence="1">
    <location>
        <begin position="702"/>
        <end position="724"/>
    </location>
</feature>
<gene>
    <name evidence="2" type="ORF">RHOBADRAFT_51114</name>
</gene>
<feature type="region of interest" description="Disordered" evidence="1">
    <location>
        <begin position="779"/>
        <end position="809"/>
    </location>
</feature>
<feature type="region of interest" description="Disordered" evidence="1">
    <location>
        <begin position="890"/>
        <end position="916"/>
    </location>
</feature>
<dbReference type="AlphaFoldDB" id="A0A194SDK4"/>
<feature type="compositionally biased region" description="Low complexity" evidence="1">
    <location>
        <begin position="376"/>
        <end position="386"/>
    </location>
</feature>
<dbReference type="RefSeq" id="XP_018274726.1">
    <property type="nucleotide sequence ID" value="XM_018415662.1"/>
</dbReference>
<feature type="compositionally biased region" description="Low complexity" evidence="1">
    <location>
        <begin position="333"/>
        <end position="350"/>
    </location>
</feature>
<feature type="compositionally biased region" description="Basic and acidic residues" evidence="1">
    <location>
        <begin position="78"/>
        <end position="87"/>
    </location>
</feature>
<feature type="compositionally biased region" description="Acidic residues" evidence="1">
    <location>
        <begin position="902"/>
        <end position="913"/>
    </location>
</feature>
<feature type="region of interest" description="Disordered" evidence="1">
    <location>
        <begin position="272"/>
        <end position="389"/>
    </location>
</feature>
<dbReference type="STRING" id="578459.A0A194SDK4"/>
<feature type="region of interest" description="Disordered" evidence="1">
    <location>
        <begin position="603"/>
        <end position="643"/>
    </location>
</feature>
<feature type="compositionally biased region" description="Low complexity" evidence="1">
    <location>
        <begin position="293"/>
        <end position="307"/>
    </location>
</feature>
<keyword evidence="3" id="KW-1185">Reference proteome</keyword>